<organism evidence="1 2">
    <name type="scientific">candidate division CPR2 bacterium GW2011_GWC1_41_48</name>
    <dbReference type="NCBI Taxonomy" id="1618344"/>
    <lineage>
        <taxon>Bacteria</taxon>
        <taxon>Bacteria division CPR2</taxon>
    </lineage>
</organism>
<comment type="caution">
    <text evidence="1">The sequence shown here is derived from an EMBL/GenBank/DDBJ whole genome shotgun (WGS) entry which is preliminary data.</text>
</comment>
<evidence type="ECO:0000313" key="1">
    <source>
        <dbReference type="EMBL" id="KKS09436.1"/>
    </source>
</evidence>
<dbReference type="Proteomes" id="UP000033869">
    <property type="component" value="Unassembled WGS sequence"/>
</dbReference>
<gene>
    <name evidence="1" type="ORF">UU65_C0002G0214</name>
</gene>
<dbReference type="EMBL" id="LCBL01000002">
    <property type="protein sequence ID" value="KKS09436.1"/>
    <property type="molecule type" value="Genomic_DNA"/>
</dbReference>
<sequence>MTHNSLIQDDITGRKSDSVRMIANFVEKCFSAKGMSQGALGSLLGAALSFNKIRANGSVSPGLSYAIGRTVHKVLGGENASRLTDGYTDEDVVIATTGIFFEKVRSESGIGIAFAGLSDGSLPVDENTIIILGEKILSIYASQKIKASDLVAAM</sequence>
<name>A0A0G0YIQ1_UNCC2</name>
<reference evidence="1 2" key="1">
    <citation type="journal article" date="2015" name="Nature">
        <title>rRNA introns, odd ribosomes, and small enigmatic genomes across a large radiation of phyla.</title>
        <authorList>
            <person name="Brown C.T."/>
            <person name="Hug L.A."/>
            <person name="Thomas B.C."/>
            <person name="Sharon I."/>
            <person name="Castelle C.J."/>
            <person name="Singh A."/>
            <person name="Wilkins M.J."/>
            <person name="Williams K.H."/>
            <person name="Banfield J.F."/>
        </authorList>
    </citation>
    <scope>NUCLEOTIDE SEQUENCE [LARGE SCALE GENOMIC DNA]</scope>
</reference>
<protein>
    <submittedName>
        <fullName evidence="1">Uncharacterized protein</fullName>
    </submittedName>
</protein>
<accession>A0A0G0YIQ1</accession>
<dbReference type="AlphaFoldDB" id="A0A0G0YIQ1"/>
<evidence type="ECO:0000313" key="2">
    <source>
        <dbReference type="Proteomes" id="UP000033869"/>
    </source>
</evidence>
<proteinExistence type="predicted"/>